<dbReference type="AlphaFoldDB" id="A0A9Q0HGW7"/>
<evidence type="ECO:0000259" key="6">
    <source>
        <dbReference type="PROSITE" id="PS50066"/>
    </source>
</evidence>
<dbReference type="PANTHER" id="PTHR11945">
    <property type="entry name" value="MADS BOX PROTEIN"/>
    <property type="match status" value="1"/>
</dbReference>
<evidence type="ECO:0000256" key="1">
    <source>
        <dbReference type="ARBA" id="ARBA00004123"/>
    </source>
</evidence>
<dbReference type="PRINTS" id="PR00404">
    <property type="entry name" value="MADSDOMAIN"/>
</dbReference>
<dbReference type="InterPro" id="IPR002100">
    <property type="entry name" value="TF_MADSbox"/>
</dbReference>
<keyword evidence="5" id="KW-0539">Nucleus</keyword>
<reference evidence="7" key="1">
    <citation type="journal article" date="2023" name="Plant J.">
        <title>The genome of the king protea, Protea cynaroides.</title>
        <authorList>
            <person name="Chang J."/>
            <person name="Duong T.A."/>
            <person name="Schoeman C."/>
            <person name="Ma X."/>
            <person name="Roodt D."/>
            <person name="Barker N."/>
            <person name="Li Z."/>
            <person name="Van de Peer Y."/>
            <person name="Mizrachi E."/>
        </authorList>
    </citation>
    <scope>NUCLEOTIDE SEQUENCE</scope>
    <source>
        <tissue evidence="7">Young leaves</tissue>
    </source>
</reference>
<dbReference type="Proteomes" id="UP001141806">
    <property type="component" value="Unassembled WGS sequence"/>
</dbReference>
<dbReference type="GO" id="GO:0000978">
    <property type="term" value="F:RNA polymerase II cis-regulatory region sequence-specific DNA binding"/>
    <property type="evidence" value="ECO:0007669"/>
    <property type="project" value="TreeGrafter"/>
</dbReference>
<gene>
    <name evidence="7" type="ORF">NE237_016840</name>
</gene>
<dbReference type="CDD" id="cd00265">
    <property type="entry name" value="MADS_MEF2_like"/>
    <property type="match status" value="1"/>
</dbReference>
<dbReference type="GO" id="GO:0046983">
    <property type="term" value="F:protein dimerization activity"/>
    <property type="evidence" value="ECO:0007669"/>
    <property type="project" value="InterPro"/>
</dbReference>
<evidence type="ECO:0000256" key="5">
    <source>
        <dbReference type="ARBA" id="ARBA00023242"/>
    </source>
</evidence>
<dbReference type="GO" id="GO:0045944">
    <property type="term" value="P:positive regulation of transcription by RNA polymerase II"/>
    <property type="evidence" value="ECO:0007669"/>
    <property type="project" value="InterPro"/>
</dbReference>
<dbReference type="PANTHER" id="PTHR11945:SF629">
    <property type="entry name" value="OS02G0164450 PROTEIN"/>
    <property type="match status" value="1"/>
</dbReference>
<dbReference type="PROSITE" id="PS50066">
    <property type="entry name" value="MADS_BOX_2"/>
    <property type="match status" value="1"/>
</dbReference>
<dbReference type="FunFam" id="3.40.1810.10:FF:000006">
    <property type="entry name" value="Agamous-like MADS-box protein AGL62"/>
    <property type="match status" value="1"/>
</dbReference>
<dbReference type="GO" id="GO:0000981">
    <property type="term" value="F:DNA-binding transcription factor activity, RNA polymerase II-specific"/>
    <property type="evidence" value="ECO:0007669"/>
    <property type="project" value="TreeGrafter"/>
</dbReference>
<dbReference type="SUPFAM" id="SSF55455">
    <property type="entry name" value="SRF-like"/>
    <property type="match status" value="1"/>
</dbReference>
<accession>A0A9Q0HGW7</accession>
<dbReference type="EMBL" id="JAMYWD010000007">
    <property type="protein sequence ID" value="KAJ4964991.1"/>
    <property type="molecule type" value="Genomic_DNA"/>
</dbReference>
<name>A0A9Q0HGW7_9MAGN</name>
<organism evidence="7 8">
    <name type="scientific">Protea cynaroides</name>
    <dbReference type="NCBI Taxonomy" id="273540"/>
    <lineage>
        <taxon>Eukaryota</taxon>
        <taxon>Viridiplantae</taxon>
        <taxon>Streptophyta</taxon>
        <taxon>Embryophyta</taxon>
        <taxon>Tracheophyta</taxon>
        <taxon>Spermatophyta</taxon>
        <taxon>Magnoliopsida</taxon>
        <taxon>Proteales</taxon>
        <taxon>Proteaceae</taxon>
        <taxon>Protea</taxon>
    </lineage>
</organism>
<feature type="domain" description="MADS-box" evidence="6">
    <location>
        <begin position="7"/>
        <end position="67"/>
    </location>
</feature>
<dbReference type="Gene3D" id="6.10.140.920">
    <property type="match status" value="1"/>
</dbReference>
<sequence>MARKPSMGRQKIEIKRINCEASRQVTFSKRRAGLFKKASELCTLCGAETAILVFSPAGKVFSFGHPSVDSVVERFLSENAPPQEESMQIVEAHRGASVRELNRQYTEVVNQLEMEKKRAEVIQQSSAAQVRQGEAWWEAPIDNMGLLELQQLMISMEQLKRNVTKRADELVAKAAVSSPFLAINSMGIMDRYAAAAARHVPNPNNSQAIVPHGHGHGYGFNFGRGFY</sequence>
<comment type="caution">
    <text evidence="7">The sequence shown here is derived from an EMBL/GenBank/DDBJ whole genome shotgun (WGS) entry which is preliminary data.</text>
</comment>
<keyword evidence="8" id="KW-1185">Reference proteome</keyword>
<evidence type="ECO:0000313" key="7">
    <source>
        <dbReference type="EMBL" id="KAJ4964991.1"/>
    </source>
</evidence>
<protein>
    <recommendedName>
        <fullName evidence="6">MADS-box domain-containing protein</fullName>
    </recommendedName>
</protein>
<keyword evidence="4" id="KW-0804">Transcription</keyword>
<evidence type="ECO:0000256" key="3">
    <source>
        <dbReference type="ARBA" id="ARBA00023125"/>
    </source>
</evidence>
<evidence type="ECO:0000313" key="8">
    <source>
        <dbReference type="Proteomes" id="UP001141806"/>
    </source>
</evidence>
<keyword evidence="2" id="KW-0805">Transcription regulation</keyword>
<evidence type="ECO:0000256" key="4">
    <source>
        <dbReference type="ARBA" id="ARBA00023163"/>
    </source>
</evidence>
<proteinExistence type="predicted"/>
<dbReference type="OrthoDB" id="1898716at2759"/>
<evidence type="ECO:0000256" key="2">
    <source>
        <dbReference type="ARBA" id="ARBA00023015"/>
    </source>
</evidence>
<comment type="subcellular location">
    <subcellularLocation>
        <location evidence="1">Nucleus</location>
    </subcellularLocation>
</comment>
<dbReference type="Pfam" id="PF00319">
    <property type="entry name" value="SRF-TF"/>
    <property type="match status" value="1"/>
</dbReference>
<dbReference type="InterPro" id="IPR033896">
    <property type="entry name" value="MEF2-like_N"/>
</dbReference>
<dbReference type="SMART" id="SM00432">
    <property type="entry name" value="MADS"/>
    <property type="match status" value="1"/>
</dbReference>
<dbReference type="GO" id="GO:0005634">
    <property type="term" value="C:nucleus"/>
    <property type="evidence" value="ECO:0007669"/>
    <property type="project" value="UniProtKB-SubCell"/>
</dbReference>
<dbReference type="Gene3D" id="3.40.1810.10">
    <property type="entry name" value="Transcription factor, MADS-box"/>
    <property type="match status" value="1"/>
</dbReference>
<dbReference type="InterPro" id="IPR036879">
    <property type="entry name" value="TF_MADSbox_sf"/>
</dbReference>
<keyword evidence="3" id="KW-0238">DNA-binding</keyword>